<dbReference type="SUPFAM" id="SSF48726">
    <property type="entry name" value="Immunoglobulin"/>
    <property type="match status" value="1"/>
</dbReference>
<dbReference type="Proteomes" id="UP000579812">
    <property type="component" value="Unassembled WGS sequence"/>
</dbReference>
<sequence length="117" mass="13333">MRIMKNGTLNIEDVKDEDSGNYTCTIIFDDHKMRIERIYLQVLHDSTTEPNSIMYTTTCTSSEPRVTETALIAIPVCSALAILLIVATIFIFKCRRKCCNTSVEPIYINKISHNSRK</sequence>
<proteinExistence type="predicted"/>
<feature type="transmembrane region" description="Helical" evidence="1">
    <location>
        <begin position="70"/>
        <end position="92"/>
    </location>
</feature>
<organism evidence="2 3">
    <name type="scientific">Onychostoma macrolepis</name>
    <dbReference type="NCBI Taxonomy" id="369639"/>
    <lineage>
        <taxon>Eukaryota</taxon>
        <taxon>Metazoa</taxon>
        <taxon>Chordata</taxon>
        <taxon>Craniata</taxon>
        <taxon>Vertebrata</taxon>
        <taxon>Euteleostomi</taxon>
        <taxon>Actinopterygii</taxon>
        <taxon>Neopterygii</taxon>
        <taxon>Teleostei</taxon>
        <taxon>Ostariophysi</taxon>
        <taxon>Cypriniformes</taxon>
        <taxon>Cyprinidae</taxon>
        <taxon>Acrossocheilinae</taxon>
        <taxon>Onychostoma</taxon>
    </lineage>
</organism>
<keyword evidence="1" id="KW-1133">Transmembrane helix</keyword>
<comment type="caution">
    <text evidence="2">The sequence shown here is derived from an EMBL/GenBank/DDBJ whole genome shotgun (WGS) entry which is preliminary data.</text>
</comment>
<reference evidence="2 3" key="1">
    <citation type="submission" date="2020-04" db="EMBL/GenBank/DDBJ databases">
        <title>Chromosome-level genome assembly of a cyprinid fish Onychostoma macrolepis by integration of Nanopore Sequencing, Bionano and Hi-C technology.</title>
        <authorList>
            <person name="Wang D."/>
        </authorList>
    </citation>
    <scope>NUCLEOTIDE SEQUENCE [LARGE SCALE GENOMIC DNA]</scope>
    <source>
        <strain evidence="2">SWU-2019</strain>
        <tissue evidence="2">Muscle</tissue>
    </source>
</reference>
<protein>
    <submittedName>
        <fullName evidence="2">Uncharacterized protein</fullName>
    </submittedName>
</protein>
<dbReference type="InterPro" id="IPR036179">
    <property type="entry name" value="Ig-like_dom_sf"/>
</dbReference>
<dbReference type="Gene3D" id="2.60.40.10">
    <property type="entry name" value="Immunoglobulins"/>
    <property type="match status" value="1"/>
</dbReference>
<evidence type="ECO:0000256" key="1">
    <source>
        <dbReference type="SAM" id="Phobius"/>
    </source>
</evidence>
<evidence type="ECO:0000313" key="2">
    <source>
        <dbReference type="EMBL" id="KAF4109361.1"/>
    </source>
</evidence>
<name>A0A7J6CQH7_9TELE</name>
<accession>A0A7J6CQH7</accession>
<keyword evidence="3" id="KW-1185">Reference proteome</keyword>
<dbReference type="EMBL" id="JAAMOB010000009">
    <property type="protein sequence ID" value="KAF4109361.1"/>
    <property type="molecule type" value="Genomic_DNA"/>
</dbReference>
<keyword evidence="1" id="KW-0472">Membrane</keyword>
<evidence type="ECO:0000313" key="3">
    <source>
        <dbReference type="Proteomes" id="UP000579812"/>
    </source>
</evidence>
<gene>
    <name evidence="2" type="ORF">G5714_010434</name>
</gene>
<keyword evidence="1" id="KW-0812">Transmembrane</keyword>
<dbReference type="InterPro" id="IPR013783">
    <property type="entry name" value="Ig-like_fold"/>
</dbReference>
<dbReference type="AlphaFoldDB" id="A0A7J6CQH7"/>